<evidence type="ECO:0000313" key="1">
    <source>
        <dbReference type="EMBL" id="KAL2607961.1"/>
    </source>
</evidence>
<name>A0ABD1XJ72_9MARC</name>
<accession>A0ABD1XJ72</accession>
<gene>
    <name evidence="1" type="ORF">R1flu_026534</name>
</gene>
<keyword evidence="2" id="KW-1185">Reference proteome</keyword>
<dbReference type="EMBL" id="JBHFFA010000008">
    <property type="protein sequence ID" value="KAL2607961.1"/>
    <property type="molecule type" value="Genomic_DNA"/>
</dbReference>
<dbReference type="AlphaFoldDB" id="A0ABD1XJ72"/>
<sequence>MQMQMLLVTDLVLKSVSPSDVFFLTPNFSRWTEFFRLAPVSSSQVQSTSAAGFTKTCTDPQGHRLVALCASFAGCDS</sequence>
<protein>
    <recommendedName>
        <fullName evidence="3">Secreted protein</fullName>
    </recommendedName>
</protein>
<comment type="caution">
    <text evidence="1">The sequence shown here is derived from an EMBL/GenBank/DDBJ whole genome shotgun (WGS) entry which is preliminary data.</text>
</comment>
<evidence type="ECO:0008006" key="3">
    <source>
        <dbReference type="Google" id="ProtNLM"/>
    </source>
</evidence>
<dbReference type="Proteomes" id="UP001605036">
    <property type="component" value="Unassembled WGS sequence"/>
</dbReference>
<reference evidence="1 2" key="1">
    <citation type="submission" date="2024-09" db="EMBL/GenBank/DDBJ databases">
        <title>Chromosome-scale assembly of Riccia fluitans.</title>
        <authorList>
            <person name="Paukszto L."/>
            <person name="Sawicki J."/>
            <person name="Karawczyk K."/>
            <person name="Piernik-Szablinska J."/>
            <person name="Szczecinska M."/>
            <person name="Mazdziarz M."/>
        </authorList>
    </citation>
    <scope>NUCLEOTIDE SEQUENCE [LARGE SCALE GENOMIC DNA]</scope>
    <source>
        <strain evidence="1">Rf_01</strain>
        <tissue evidence="1">Aerial parts of the thallus</tissue>
    </source>
</reference>
<organism evidence="1 2">
    <name type="scientific">Riccia fluitans</name>
    <dbReference type="NCBI Taxonomy" id="41844"/>
    <lineage>
        <taxon>Eukaryota</taxon>
        <taxon>Viridiplantae</taxon>
        <taxon>Streptophyta</taxon>
        <taxon>Embryophyta</taxon>
        <taxon>Marchantiophyta</taxon>
        <taxon>Marchantiopsida</taxon>
        <taxon>Marchantiidae</taxon>
        <taxon>Marchantiales</taxon>
        <taxon>Ricciaceae</taxon>
        <taxon>Riccia</taxon>
    </lineage>
</organism>
<proteinExistence type="predicted"/>
<evidence type="ECO:0000313" key="2">
    <source>
        <dbReference type="Proteomes" id="UP001605036"/>
    </source>
</evidence>